<dbReference type="AlphaFoldDB" id="A0AAE9ZI22"/>
<keyword evidence="1" id="KW-0238">DNA-binding</keyword>
<evidence type="ECO:0000313" key="2">
    <source>
        <dbReference type="EMBL" id="WDI31266.1"/>
    </source>
</evidence>
<organism evidence="2 3">
    <name type="scientific">Hyphococcus flavus</name>
    <dbReference type="NCBI Taxonomy" id="1866326"/>
    <lineage>
        <taxon>Bacteria</taxon>
        <taxon>Pseudomonadati</taxon>
        <taxon>Pseudomonadota</taxon>
        <taxon>Alphaproteobacteria</taxon>
        <taxon>Parvularculales</taxon>
        <taxon>Parvularculaceae</taxon>
        <taxon>Hyphococcus</taxon>
    </lineage>
</organism>
<dbReference type="InterPro" id="IPR036390">
    <property type="entry name" value="WH_DNA-bd_sf"/>
</dbReference>
<dbReference type="InterPro" id="IPR000944">
    <property type="entry name" value="Tscrpt_reg_Rrf2"/>
</dbReference>
<dbReference type="KEGG" id="hfl:PUV54_15045"/>
<dbReference type="GO" id="GO:0003677">
    <property type="term" value="F:DNA binding"/>
    <property type="evidence" value="ECO:0007669"/>
    <property type="project" value="UniProtKB-KW"/>
</dbReference>
<gene>
    <name evidence="2" type="ORF">PUV54_15045</name>
</gene>
<evidence type="ECO:0000313" key="3">
    <source>
        <dbReference type="Proteomes" id="UP001214043"/>
    </source>
</evidence>
<evidence type="ECO:0000256" key="1">
    <source>
        <dbReference type="ARBA" id="ARBA00023125"/>
    </source>
</evidence>
<dbReference type="EMBL" id="CP118166">
    <property type="protein sequence ID" value="WDI31266.1"/>
    <property type="molecule type" value="Genomic_DNA"/>
</dbReference>
<dbReference type="PANTHER" id="PTHR33221">
    <property type="entry name" value="WINGED HELIX-TURN-HELIX TRANSCRIPTIONAL REGULATOR, RRF2 FAMILY"/>
    <property type="match status" value="1"/>
</dbReference>
<dbReference type="Proteomes" id="UP001214043">
    <property type="component" value="Chromosome"/>
</dbReference>
<dbReference type="Pfam" id="PF02082">
    <property type="entry name" value="Rrf2"/>
    <property type="match status" value="1"/>
</dbReference>
<keyword evidence="3" id="KW-1185">Reference proteome</keyword>
<dbReference type="NCBIfam" id="TIGR00738">
    <property type="entry name" value="rrf2_super"/>
    <property type="match status" value="1"/>
</dbReference>
<dbReference type="Gene3D" id="1.10.10.10">
    <property type="entry name" value="Winged helix-like DNA-binding domain superfamily/Winged helix DNA-binding domain"/>
    <property type="match status" value="1"/>
</dbReference>
<name>A0AAE9ZI22_9PROT</name>
<accession>A0AAE9ZI22</accession>
<sequence>MRLNLQTDYALRMLMHLAVNTDRLCTITDIATRYSISKNHLMKVAHLLGKEGVIETVRGRSGGLALALPAEHVNIGKIVRMMETDLAIVECFQGDGGECVITPACRLKNVLNEAVTAFLAVLDTYSLDDLVRRNAKLRLLLAEDAA</sequence>
<dbReference type="GO" id="GO:0005829">
    <property type="term" value="C:cytosol"/>
    <property type="evidence" value="ECO:0007669"/>
    <property type="project" value="TreeGrafter"/>
</dbReference>
<dbReference type="GO" id="GO:0003700">
    <property type="term" value="F:DNA-binding transcription factor activity"/>
    <property type="evidence" value="ECO:0007669"/>
    <property type="project" value="TreeGrafter"/>
</dbReference>
<dbReference type="InterPro" id="IPR036388">
    <property type="entry name" value="WH-like_DNA-bd_sf"/>
</dbReference>
<protein>
    <submittedName>
        <fullName evidence="2">Rrf2 family transcriptional regulator</fullName>
    </submittedName>
</protein>
<dbReference type="SUPFAM" id="SSF46785">
    <property type="entry name" value="Winged helix' DNA-binding domain"/>
    <property type="match status" value="1"/>
</dbReference>
<dbReference type="PROSITE" id="PS51197">
    <property type="entry name" value="HTH_RRF2_2"/>
    <property type="match status" value="1"/>
</dbReference>
<reference evidence="2" key="1">
    <citation type="submission" date="2023-02" db="EMBL/GenBank/DDBJ databases">
        <title>Genome sequence of Hyphococcus flavus.</title>
        <authorList>
            <person name="Rong J.-C."/>
            <person name="Zhao Q."/>
            <person name="Yi M."/>
            <person name="Wu J.-Y."/>
        </authorList>
    </citation>
    <scope>NUCLEOTIDE SEQUENCE</scope>
    <source>
        <strain evidence="2">MCCC 1K03223</strain>
    </source>
</reference>
<dbReference type="RefSeq" id="WP_274493116.1">
    <property type="nucleotide sequence ID" value="NZ_CP118166.1"/>
</dbReference>
<proteinExistence type="predicted"/>
<dbReference type="PANTHER" id="PTHR33221:SF4">
    <property type="entry name" value="HTH-TYPE TRANSCRIPTIONAL REPRESSOR NSRR"/>
    <property type="match status" value="1"/>
</dbReference>